<comment type="caution">
    <text evidence="2">The sequence shown here is derived from an EMBL/GenBank/DDBJ whole genome shotgun (WGS) entry which is preliminary data.</text>
</comment>
<feature type="compositionally biased region" description="Acidic residues" evidence="1">
    <location>
        <begin position="333"/>
        <end position="368"/>
    </location>
</feature>
<name>A0ABN9TTK3_9DINO</name>
<evidence type="ECO:0000256" key="1">
    <source>
        <dbReference type="SAM" id="MobiDB-lite"/>
    </source>
</evidence>
<proteinExistence type="predicted"/>
<reference evidence="2" key="1">
    <citation type="submission" date="2023-10" db="EMBL/GenBank/DDBJ databases">
        <authorList>
            <person name="Chen Y."/>
            <person name="Shah S."/>
            <person name="Dougan E. K."/>
            <person name="Thang M."/>
            <person name="Chan C."/>
        </authorList>
    </citation>
    <scope>NUCLEOTIDE SEQUENCE [LARGE SCALE GENOMIC DNA]</scope>
</reference>
<sequence>MRLDKALKVIGVIRGRVIVGFKVEEVYHTSMRLIANGVTLDHIPKIDKGPWRTQEQKWGIRDCQYAEFPLPEQLPAEIRVVGTSRNGHPIEASYYIEEEEVPSAASWHEKYIRGPQMRKQKRVRQGEPRRLPSGMPSAWLEAAREQQKLQLPPGRAGAYVLPEPASHLLPAPGAALVALERRVWSAPSFQAWIGFQQKARRAAAPPGGAAPPAGARRAGAGAPPVHSYVRKAVLDSLRQKLKAGSRIDASEVASLTEVEGAPDEEVLVPVDLARLMDQDTETYRRTAADPAFKARGYVDAAELFASNPEGAPAADRPAPMSARGWREQALASDAEDSDEGGSEEGEEEEPGEGDEEEGDPAGDDDAESAGEAAEGGAGAAEGPAAAAAAPPGSGAQAPPSKRARRG</sequence>
<gene>
    <name evidence="2" type="ORF">PCOR1329_LOCUS42040</name>
</gene>
<feature type="compositionally biased region" description="Low complexity" evidence="1">
    <location>
        <begin position="380"/>
        <end position="395"/>
    </location>
</feature>
<evidence type="ECO:0000313" key="3">
    <source>
        <dbReference type="Proteomes" id="UP001189429"/>
    </source>
</evidence>
<dbReference type="Proteomes" id="UP001189429">
    <property type="component" value="Unassembled WGS sequence"/>
</dbReference>
<protein>
    <recommendedName>
        <fullName evidence="4">Transcription initiation factor IIF subunit alpha</fullName>
    </recommendedName>
</protein>
<accession>A0ABN9TTK3</accession>
<evidence type="ECO:0008006" key="4">
    <source>
        <dbReference type="Google" id="ProtNLM"/>
    </source>
</evidence>
<feature type="region of interest" description="Disordered" evidence="1">
    <location>
        <begin position="203"/>
        <end position="222"/>
    </location>
</feature>
<evidence type="ECO:0000313" key="2">
    <source>
        <dbReference type="EMBL" id="CAK0849323.1"/>
    </source>
</evidence>
<organism evidence="2 3">
    <name type="scientific">Prorocentrum cordatum</name>
    <dbReference type="NCBI Taxonomy" id="2364126"/>
    <lineage>
        <taxon>Eukaryota</taxon>
        <taxon>Sar</taxon>
        <taxon>Alveolata</taxon>
        <taxon>Dinophyceae</taxon>
        <taxon>Prorocentrales</taxon>
        <taxon>Prorocentraceae</taxon>
        <taxon>Prorocentrum</taxon>
    </lineage>
</organism>
<keyword evidence="3" id="KW-1185">Reference proteome</keyword>
<feature type="region of interest" description="Disordered" evidence="1">
    <location>
        <begin position="308"/>
        <end position="406"/>
    </location>
</feature>
<dbReference type="EMBL" id="CAUYUJ010015051">
    <property type="protein sequence ID" value="CAK0849323.1"/>
    <property type="molecule type" value="Genomic_DNA"/>
</dbReference>